<evidence type="ECO:0008006" key="3">
    <source>
        <dbReference type="Google" id="ProtNLM"/>
    </source>
</evidence>
<evidence type="ECO:0000313" key="2">
    <source>
        <dbReference type="Proteomes" id="UP000177197"/>
    </source>
</evidence>
<proteinExistence type="predicted"/>
<organism evidence="1 2">
    <name type="scientific">Candidatus Azambacteria bacterium RIFCSPLOWO2_02_FULL_44_14</name>
    <dbReference type="NCBI Taxonomy" id="1797306"/>
    <lineage>
        <taxon>Bacteria</taxon>
        <taxon>Candidatus Azamiibacteriota</taxon>
    </lineage>
</organism>
<dbReference type="InterPro" id="IPR036388">
    <property type="entry name" value="WH-like_DNA-bd_sf"/>
</dbReference>
<sequence>MPIYADDPNKRPTYCYAFGLEYEPEPDAVLEATLTKDIIAKVLSRLPMVYRELLKLRYFEGFSLEEIGIRFWTQLGLEESKNVRYMTLLETEALLFARMELYEMGIMGSKDLLPS</sequence>
<dbReference type="EMBL" id="MEYV01000010">
    <property type="protein sequence ID" value="OGD40332.1"/>
    <property type="molecule type" value="Genomic_DNA"/>
</dbReference>
<evidence type="ECO:0000313" key="1">
    <source>
        <dbReference type="EMBL" id="OGD40332.1"/>
    </source>
</evidence>
<dbReference type="InterPro" id="IPR013324">
    <property type="entry name" value="RNA_pol_sigma_r3/r4-like"/>
</dbReference>
<reference evidence="1 2" key="1">
    <citation type="journal article" date="2016" name="Nat. Commun.">
        <title>Thousands of microbial genomes shed light on interconnected biogeochemical processes in an aquifer system.</title>
        <authorList>
            <person name="Anantharaman K."/>
            <person name="Brown C.T."/>
            <person name="Hug L.A."/>
            <person name="Sharon I."/>
            <person name="Castelle C.J."/>
            <person name="Probst A.J."/>
            <person name="Thomas B.C."/>
            <person name="Singh A."/>
            <person name="Wilkins M.J."/>
            <person name="Karaoz U."/>
            <person name="Brodie E.L."/>
            <person name="Williams K.H."/>
            <person name="Hubbard S.S."/>
            <person name="Banfield J.F."/>
        </authorList>
    </citation>
    <scope>NUCLEOTIDE SEQUENCE [LARGE SCALE GENOMIC DNA]</scope>
</reference>
<comment type="caution">
    <text evidence="1">The sequence shown here is derived from an EMBL/GenBank/DDBJ whole genome shotgun (WGS) entry which is preliminary data.</text>
</comment>
<name>A0A1F5CBQ5_9BACT</name>
<dbReference type="Gene3D" id="1.10.10.10">
    <property type="entry name" value="Winged helix-like DNA-binding domain superfamily/Winged helix DNA-binding domain"/>
    <property type="match status" value="1"/>
</dbReference>
<dbReference type="Proteomes" id="UP000177197">
    <property type="component" value="Unassembled WGS sequence"/>
</dbReference>
<protein>
    <recommendedName>
        <fullName evidence="3">RNA polymerase sigma-70 region 4 domain-containing protein</fullName>
    </recommendedName>
</protein>
<gene>
    <name evidence="1" type="ORF">A3I30_03510</name>
</gene>
<dbReference type="SUPFAM" id="SSF88659">
    <property type="entry name" value="Sigma3 and sigma4 domains of RNA polymerase sigma factors"/>
    <property type="match status" value="1"/>
</dbReference>
<accession>A0A1F5CBQ5</accession>
<dbReference type="AlphaFoldDB" id="A0A1F5CBQ5"/>